<dbReference type="AlphaFoldDB" id="A0A080ZAE2"/>
<comment type="domain">
    <text evidence="5">The RxLR-dEER motif acts to carry the protein into the host cell cytoplasm through binding to cell surface phosphatidylinositol-3-phosphate.</text>
</comment>
<accession>A0A080ZAE2</accession>
<dbReference type="GO" id="GO:0005576">
    <property type="term" value="C:extracellular region"/>
    <property type="evidence" value="ECO:0007669"/>
    <property type="project" value="UniProtKB-SubCell"/>
</dbReference>
<evidence type="ECO:0000256" key="2">
    <source>
        <dbReference type="ARBA" id="ARBA00010400"/>
    </source>
</evidence>
<evidence type="ECO:0000256" key="3">
    <source>
        <dbReference type="ARBA" id="ARBA00022525"/>
    </source>
</evidence>
<keyword evidence="3 5" id="KW-0964">Secreted</keyword>
<proteinExistence type="inferred from homology"/>
<reference evidence="6 7" key="1">
    <citation type="submission" date="2013-11" db="EMBL/GenBank/DDBJ databases">
        <title>The Genome Sequence of Phytophthora parasitica P1976.</title>
        <authorList>
            <consortium name="The Broad Institute Genomics Platform"/>
            <person name="Russ C."/>
            <person name="Tyler B."/>
            <person name="Panabieres F."/>
            <person name="Shan W."/>
            <person name="Tripathy S."/>
            <person name="Grunwald N."/>
            <person name="Machado M."/>
            <person name="Johnson C.S."/>
            <person name="Walker B."/>
            <person name="Young S."/>
            <person name="Zeng Q."/>
            <person name="Gargeya S."/>
            <person name="Fitzgerald M."/>
            <person name="Haas B."/>
            <person name="Abouelleil A."/>
            <person name="Allen A.W."/>
            <person name="Alvarado L."/>
            <person name="Arachchi H.M."/>
            <person name="Berlin A.M."/>
            <person name="Chapman S.B."/>
            <person name="Gainer-Dewar J."/>
            <person name="Goldberg J."/>
            <person name="Griggs A."/>
            <person name="Gujja S."/>
            <person name="Hansen M."/>
            <person name="Howarth C."/>
            <person name="Imamovic A."/>
            <person name="Ireland A."/>
            <person name="Larimer J."/>
            <person name="McCowan C."/>
            <person name="Murphy C."/>
            <person name="Pearson M."/>
            <person name="Poon T.W."/>
            <person name="Priest M."/>
            <person name="Roberts A."/>
            <person name="Saif S."/>
            <person name="Shea T."/>
            <person name="Sisk P."/>
            <person name="Sykes S."/>
            <person name="Wortman J."/>
            <person name="Nusbaum C."/>
            <person name="Birren B."/>
        </authorList>
    </citation>
    <scope>NUCLEOTIDE SEQUENCE [LARGE SCALE GENOMIC DNA]</scope>
    <source>
        <strain evidence="6 7">P1976</strain>
    </source>
</reference>
<comment type="subcellular location">
    <subcellularLocation>
        <location evidence="1 5">Secreted</location>
    </subcellularLocation>
</comment>
<evidence type="ECO:0000313" key="7">
    <source>
        <dbReference type="Proteomes" id="UP000028582"/>
    </source>
</evidence>
<feature type="signal peptide" evidence="5">
    <location>
        <begin position="1"/>
        <end position="20"/>
    </location>
</feature>
<protein>
    <recommendedName>
        <fullName evidence="5">RxLR effector protein</fullName>
    </recommendedName>
</protein>
<dbReference type="InterPro" id="IPR031825">
    <property type="entry name" value="RXLR"/>
</dbReference>
<feature type="chain" id="PRO_5028515912" description="RxLR effector protein" evidence="5">
    <location>
        <begin position="21"/>
        <end position="163"/>
    </location>
</feature>
<evidence type="ECO:0000313" key="6">
    <source>
        <dbReference type="EMBL" id="ETO63603.1"/>
    </source>
</evidence>
<organism evidence="6 7">
    <name type="scientific">Phytophthora nicotianae P1976</name>
    <dbReference type="NCBI Taxonomy" id="1317066"/>
    <lineage>
        <taxon>Eukaryota</taxon>
        <taxon>Sar</taxon>
        <taxon>Stramenopiles</taxon>
        <taxon>Oomycota</taxon>
        <taxon>Peronosporomycetes</taxon>
        <taxon>Peronosporales</taxon>
        <taxon>Peronosporaceae</taxon>
        <taxon>Phytophthora</taxon>
    </lineage>
</organism>
<gene>
    <name evidence="6" type="ORF">F444_18747</name>
</gene>
<dbReference type="Proteomes" id="UP000028582">
    <property type="component" value="Unassembled WGS sequence"/>
</dbReference>
<keyword evidence="4 5" id="KW-0732">Signal</keyword>
<name>A0A080ZAE2_PHYNI</name>
<comment type="caution">
    <text evidence="6">The sequence shown here is derived from an EMBL/GenBank/DDBJ whole genome shotgun (WGS) entry which is preliminary data.</text>
</comment>
<dbReference type="EMBL" id="ANJA01003467">
    <property type="protein sequence ID" value="ETO63603.1"/>
    <property type="molecule type" value="Genomic_DNA"/>
</dbReference>
<sequence>MRLFLMMLLLAAFNIASSKALSSPAEKEKSSLHITAPVIDVVTFTADKKRFLRTQNKHVADVGHPDEEERAFTWATKLGSLLRTKDTVKLEKFAKKQKYRQWLKDGEDPATIYAKLGLTGQGPAANLKNDPRFHEYIEFSALWRHKKGTLAKEWWQFWRKNAW</sequence>
<comment type="similarity">
    <text evidence="2 5">Belongs to the RxLR effector family.</text>
</comment>
<comment type="function">
    <text evidence="5">Effector that suppresses plant defense responses during pathogen infection.</text>
</comment>
<evidence type="ECO:0000256" key="1">
    <source>
        <dbReference type="ARBA" id="ARBA00004613"/>
    </source>
</evidence>
<evidence type="ECO:0000256" key="4">
    <source>
        <dbReference type="ARBA" id="ARBA00022729"/>
    </source>
</evidence>
<evidence type="ECO:0000256" key="5">
    <source>
        <dbReference type="RuleBase" id="RU367124"/>
    </source>
</evidence>
<dbReference type="Pfam" id="PF16810">
    <property type="entry name" value="RXLR"/>
    <property type="match status" value="1"/>
</dbReference>